<dbReference type="Pfam" id="PF00486">
    <property type="entry name" value="Trans_reg_C"/>
    <property type="match status" value="1"/>
</dbReference>
<dbReference type="SUPFAM" id="SSF48452">
    <property type="entry name" value="TPR-like"/>
    <property type="match status" value="3"/>
</dbReference>
<dbReference type="InterPro" id="IPR005158">
    <property type="entry name" value="BTAD"/>
</dbReference>
<reference evidence="5 6" key="1">
    <citation type="submission" date="2019-06" db="EMBL/GenBank/DDBJ databases">
        <title>Genome sequence of Litorilinea aerophila BAA-2444.</title>
        <authorList>
            <person name="Maclea K.S."/>
            <person name="Maurais E.G."/>
            <person name="Iannazzi L.C."/>
        </authorList>
    </citation>
    <scope>NUCLEOTIDE SEQUENCE [LARGE SCALE GENOMIC DNA]</scope>
    <source>
        <strain evidence="5 6">ATCC BAA-2444</strain>
    </source>
</reference>
<evidence type="ECO:0000259" key="4">
    <source>
        <dbReference type="PROSITE" id="PS51755"/>
    </source>
</evidence>
<gene>
    <name evidence="5" type="ORF">FKZ61_16355</name>
</gene>
<evidence type="ECO:0000256" key="2">
    <source>
        <dbReference type="ARBA" id="ARBA00023125"/>
    </source>
</evidence>
<dbReference type="Pfam" id="PF03704">
    <property type="entry name" value="BTAD"/>
    <property type="match status" value="1"/>
</dbReference>
<dbReference type="SUPFAM" id="SSF46894">
    <property type="entry name" value="C-terminal effector domain of the bipartite response regulators"/>
    <property type="match status" value="1"/>
</dbReference>
<dbReference type="GO" id="GO:0000160">
    <property type="term" value="P:phosphorelay signal transduction system"/>
    <property type="evidence" value="ECO:0007669"/>
    <property type="project" value="InterPro"/>
</dbReference>
<dbReference type="InParanoid" id="A0A540VCI5"/>
<evidence type="ECO:0000256" key="1">
    <source>
        <dbReference type="ARBA" id="ARBA00005820"/>
    </source>
</evidence>
<name>A0A540VCI5_9CHLR</name>
<keyword evidence="2 3" id="KW-0238">DNA-binding</keyword>
<dbReference type="InterPro" id="IPR027417">
    <property type="entry name" value="P-loop_NTPase"/>
</dbReference>
<dbReference type="GO" id="GO:0003677">
    <property type="term" value="F:DNA binding"/>
    <property type="evidence" value="ECO:0007669"/>
    <property type="project" value="UniProtKB-UniRule"/>
</dbReference>
<comment type="caution">
    <text evidence="5">The sequence shown here is derived from an EMBL/GenBank/DDBJ whole genome shotgun (WGS) entry which is preliminary data.</text>
</comment>
<feature type="domain" description="OmpR/PhoB-type" evidence="4">
    <location>
        <begin position="11"/>
        <end position="118"/>
    </location>
</feature>
<dbReference type="InterPro" id="IPR036388">
    <property type="entry name" value="WH-like_DNA-bd_sf"/>
</dbReference>
<dbReference type="PROSITE" id="PS51755">
    <property type="entry name" value="OMPR_PHOB"/>
    <property type="match status" value="1"/>
</dbReference>
<dbReference type="EMBL" id="VIGC01000023">
    <property type="protein sequence ID" value="TQE94479.1"/>
    <property type="molecule type" value="Genomic_DNA"/>
</dbReference>
<keyword evidence="6" id="KW-1185">Reference proteome</keyword>
<sequence>MLNAHHASGAEPTKPLPHIQIYTFGTLRVIRNGQPVDESAWHTRQARQLLKILITERPRPVASDRLIELLWPASTPRTAATTLRSAINALRNVLEPERPHRAPARYVVTQSPGYAFRLQPTLWLDVEAFEAELALARTARGQERRRHLAAAVDLYTDDYLMEDPYADWLQNERERLRERYFNALLQLAELDAAAGDFASAISACRRILARDDVRETAYQALMRYQALSGDSAGALLTFERCRTVLAEELGADPSPLTQQLHQQILNGEIQPAPAQLQGAALRAKEDTTGEDQGPAPLHLPQHTVFPLMDEHFTGVFVGREKERTQLESGLQAALAGTGGLFTLEGEAGVGKTRLACHLLQQAVDAGATVLSATCQALEQQLPFAPLADALGRYLHSLPDTVLHALPPASLAQLAQLIPSLQDRLPELPTRGGDTTIGADENRQRLVDGIVNFLASLARLRPLVLFLDDLHWADYDTLAVLSRLSQRVDQLPLLVLLAYRTDDLAENEALITLLHALRRTRPNRLLPLTGLSLEQVRRMVYMLTGAEEPRSTALADWLYAATQGNALFVTEALRDLMERFPGQPTEERTWRVLVENWSQEYEQLLSLRRNQRIQELILERIQRLPPAAREVLQLAAAIGRDFSVELLEAAAPQDPMAGLATLLERRFLLEQPDARLDFSHAVVRQVAYDNLNALQRRRLHRQIAEALVSLQRAEENPRETAFHFSQAGPTARQEFAYYSVLAGERLARTFGFRQAIEHFDQALDVLAGQPDAAPELVQRALQGRGLAYESLLDAEGVLDTYRRLQAWANQRGDRDLLLAAHSRLTTLLALLGQQRESNQLLSELMETLTASEHPVVRSQTIADLLARRRLIYSPDTPDDGATWARYTPPPPVPGDPVAEILALLAPFHAVLPLFDYGWTLLVQGQLPEATRCLEAVVSLARETGQLWIASTAYHQLAAIARLQGDLERSYAFNEQSMALNQMVPGVASELASMWPRIASAFLSLRTGRLDEAERRLQRVVDFLAQRPGFENYRNSAFIGLGLVALERGEHRDAREWLEKALADPVNLYPYTHVRALMGLARLAHLEGQPAARDVWLRRALRFAGRRSLLEEYVDVVLTLADLRPPGAPVEQLLREMLSYVGSLGLDAMAQKLRQAYQAHKTSAIQP</sequence>
<evidence type="ECO:0000313" key="6">
    <source>
        <dbReference type="Proteomes" id="UP000317371"/>
    </source>
</evidence>
<feature type="DNA-binding region" description="OmpR/PhoB-type" evidence="3">
    <location>
        <begin position="11"/>
        <end position="118"/>
    </location>
</feature>
<dbReference type="SMART" id="SM00862">
    <property type="entry name" value="Trans_reg_C"/>
    <property type="match status" value="1"/>
</dbReference>
<dbReference type="SUPFAM" id="SSF52540">
    <property type="entry name" value="P-loop containing nucleoside triphosphate hydrolases"/>
    <property type="match status" value="1"/>
</dbReference>
<dbReference type="Gene3D" id="1.10.10.10">
    <property type="entry name" value="Winged helix-like DNA-binding domain superfamily/Winged helix DNA-binding domain"/>
    <property type="match status" value="1"/>
</dbReference>
<dbReference type="AlphaFoldDB" id="A0A540VCI5"/>
<evidence type="ECO:0000313" key="5">
    <source>
        <dbReference type="EMBL" id="TQE94479.1"/>
    </source>
</evidence>
<dbReference type="InterPro" id="IPR011990">
    <property type="entry name" value="TPR-like_helical_dom_sf"/>
</dbReference>
<dbReference type="Pfam" id="PF13191">
    <property type="entry name" value="AAA_16"/>
    <property type="match status" value="1"/>
</dbReference>
<dbReference type="InterPro" id="IPR001867">
    <property type="entry name" value="OmpR/PhoB-type_DNA-bd"/>
</dbReference>
<dbReference type="Gene3D" id="1.25.40.10">
    <property type="entry name" value="Tetratricopeptide repeat domain"/>
    <property type="match status" value="2"/>
</dbReference>
<dbReference type="GO" id="GO:0006355">
    <property type="term" value="P:regulation of DNA-templated transcription"/>
    <property type="evidence" value="ECO:0007669"/>
    <property type="project" value="InterPro"/>
</dbReference>
<dbReference type="PANTHER" id="PTHR35807:SF2">
    <property type="entry name" value="TRANSCRIPTIONAL ACTIVATOR DOMAIN"/>
    <property type="match status" value="1"/>
</dbReference>
<dbReference type="InterPro" id="IPR051677">
    <property type="entry name" value="AfsR-DnrI-RedD_regulator"/>
</dbReference>
<dbReference type="OrthoDB" id="134656at2"/>
<dbReference type="SMART" id="SM01043">
    <property type="entry name" value="BTAD"/>
    <property type="match status" value="1"/>
</dbReference>
<organism evidence="5 6">
    <name type="scientific">Litorilinea aerophila</name>
    <dbReference type="NCBI Taxonomy" id="1204385"/>
    <lineage>
        <taxon>Bacteria</taxon>
        <taxon>Bacillati</taxon>
        <taxon>Chloroflexota</taxon>
        <taxon>Caldilineae</taxon>
        <taxon>Caldilineales</taxon>
        <taxon>Caldilineaceae</taxon>
        <taxon>Litorilinea</taxon>
    </lineage>
</organism>
<dbReference type="RefSeq" id="WP_141611226.1">
    <property type="nucleotide sequence ID" value="NZ_VIGC02000023.1"/>
</dbReference>
<dbReference type="InterPro" id="IPR016032">
    <property type="entry name" value="Sig_transdc_resp-reg_C-effctor"/>
</dbReference>
<evidence type="ECO:0000256" key="3">
    <source>
        <dbReference type="PROSITE-ProRule" id="PRU01091"/>
    </source>
</evidence>
<protein>
    <submittedName>
        <fullName evidence="5">AAA family ATPase</fullName>
    </submittedName>
</protein>
<dbReference type="Proteomes" id="UP000317371">
    <property type="component" value="Unassembled WGS sequence"/>
</dbReference>
<dbReference type="Gene3D" id="3.40.50.300">
    <property type="entry name" value="P-loop containing nucleotide triphosphate hydrolases"/>
    <property type="match status" value="1"/>
</dbReference>
<comment type="similarity">
    <text evidence="1">Belongs to the AfsR/DnrI/RedD regulatory family.</text>
</comment>
<dbReference type="PANTHER" id="PTHR35807">
    <property type="entry name" value="TRANSCRIPTIONAL REGULATOR REDD-RELATED"/>
    <property type="match status" value="1"/>
</dbReference>
<proteinExistence type="inferred from homology"/>
<dbReference type="InterPro" id="IPR041664">
    <property type="entry name" value="AAA_16"/>
</dbReference>
<accession>A0A540VCI5</accession>